<accession>A0ABS3JNF2</accession>
<keyword evidence="9" id="KW-1185">Reference proteome</keyword>
<dbReference type="EMBL" id="JAFMYW010000008">
    <property type="protein sequence ID" value="MBO0951549.1"/>
    <property type="molecule type" value="Genomic_DNA"/>
</dbReference>
<keyword evidence="5" id="KW-0998">Cell outer membrane</keyword>
<comment type="subcellular location">
    <subcellularLocation>
        <location evidence="1">Cell outer membrane</location>
    </subcellularLocation>
</comment>
<dbReference type="SUPFAM" id="SSF48452">
    <property type="entry name" value="TPR-like"/>
    <property type="match status" value="1"/>
</dbReference>
<dbReference type="Gene3D" id="1.25.40.390">
    <property type="match status" value="1"/>
</dbReference>
<dbReference type="Pfam" id="PF14322">
    <property type="entry name" value="SusD-like_3"/>
    <property type="match status" value="1"/>
</dbReference>
<organism evidence="8 9">
    <name type="scientific">Fibrella forsythiae</name>
    <dbReference type="NCBI Taxonomy" id="2817061"/>
    <lineage>
        <taxon>Bacteria</taxon>
        <taxon>Pseudomonadati</taxon>
        <taxon>Bacteroidota</taxon>
        <taxon>Cytophagia</taxon>
        <taxon>Cytophagales</taxon>
        <taxon>Spirosomataceae</taxon>
        <taxon>Fibrella</taxon>
    </lineage>
</organism>
<dbReference type="InterPro" id="IPR033985">
    <property type="entry name" value="SusD-like_N"/>
</dbReference>
<proteinExistence type="inferred from homology"/>
<evidence type="ECO:0000256" key="4">
    <source>
        <dbReference type="ARBA" id="ARBA00023136"/>
    </source>
</evidence>
<dbReference type="InterPro" id="IPR012944">
    <property type="entry name" value="SusD_RagB_dom"/>
</dbReference>
<protein>
    <submittedName>
        <fullName evidence="8">RagB/SusD family nutrient uptake outer membrane protein</fullName>
    </submittedName>
</protein>
<dbReference type="CDD" id="cd08977">
    <property type="entry name" value="SusD"/>
    <property type="match status" value="1"/>
</dbReference>
<dbReference type="RefSeq" id="WP_207331501.1">
    <property type="nucleotide sequence ID" value="NZ_JAFMYW010000008.1"/>
</dbReference>
<sequence>MNKETQSIRQSVFRPSLRKTVALSLLIIGLSACQQGFLDLKPLSQPNVDNFYKTANDFGNAVNGAYDVLQSANQYGGDFNTLLEARSDNVLDNDPSSNAGLRYNIDRFIEPTTNSLLRDTWGSLYTGINRTNLILDKIDAAAVAGVAFDNTLKNRYKGEAQFIRALSYFNLVRLWGKVPLVLKAGSTTDSRSYVRNEVAEVYAAIEKDLTDAAANLPANYTGADVGRATSGAAKGLLGKVLVTEKKFSQAATVLREVISAGTYRLLPNVADVFAVTNKNNAEIVFAVKFKKGVGGALPEGHALWYGTNIGDNIEASLRAAYPTGDARRALTVQIPVPSNVNVVPRKFYDEFSAINDVGNDFPVLRYADVLLLYAEAVNESAAQFSADALAAVNQVRSRAGAPVYTEAQLGGMQATFREAIINERRLELALENDRWFDLVRTGKAVDALKVTGITVPANRLIYPIPQSEIDTYNNPTTFAQNPGY</sequence>
<comment type="similarity">
    <text evidence="2">Belongs to the SusD family.</text>
</comment>
<evidence type="ECO:0000256" key="5">
    <source>
        <dbReference type="ARBA" id="ARBA00023237"/>
    </source>
</evidence>
<evidence type="ECO:0000256" key="1">
    <source>
        <dbReference type="ARBA" id="ARBA00004442"/>
    </source>
</evidence>
<dbReference type="Pfam" id="PF07980">
    <property type="entry name" value="SusD_RagB"/>
    <property type="match status" value="1"/>
</dbReference>
<feature type="domain" description="SusD-like N-terminal" evidence="7">
    <location>
        <begin position="37"/>
        <end position="240"/>
    </location>
</feature>
<evidence type="ECO:0000313" key="9">
    <source>
        <dbReference type="Proteomes" id="UP000664628"/>
    </source>
</evidence>
<evidence type="ECO:0000259" key="7">
    <source>
        <dbReference type="Pfam" id="PF14322"/>
    </source>
</evidence>
<gene>
    <name evidence="8" type="ORF">J2I46_23395</name>
</gene>
<evidence type="ECO:0000256" key="3">
    <source>
        <dbReference type="ARBA" id="ARBA00022729"/>
    </source>
</evidence>
<reference evidence="8 9" key="1">
    <citation type="submission" date="2021-03" db="EMBL/GenBank/DDBJ databases">
        <title>Fibrella sp. HMF5405 genome sequencing and assembly.</title>
        <authorList>
            <person name="Kang H."/>
            <person name="Kim H."/>
            <person name="Bae S."/>
            <person name="Joh K."/>
        </authorList>
    </citation>
    <scope>NUCLEOTIDE SEQUENCE [LARGE SCALE GENOMIC DNA]</scope>
    <source>
        <strain evidence="8 9">HMF5405</strain>
    </source>
</reference>
<dbReference type="PROSITE" id="PS51257">
    <property type="entry name" value="PROKAR_LIPOPROTEIN"/>
    <property type="match status" value="1"/>
</dbReference>
<comment type="caution">
    <text evidence="8">The sequence shown here is derived from an EMBL/GenBank/DDBJ whole genome shotgun (WGS) entry which is preliminary data.</text>
</comment>
<feature type="domain" description="RagB/SusD" evidence="6">
    <location>
        <begin position="342"/>
        <end position="484"/>
    </location>
</feature>
<keyword evidence="4" id="KW-0472">Membrane</keyword>
<name>A0ABS3JNF2_9BACT</name>
<dbReference type="Proteomes" id="UP000664628">
    <property type="component" value="Unassembled WGS sequence"/>
</dbReference>
<dbReference type="InterPro" id="IPR011990">
    <property type="entry name" value="TPR-like_helical_dom_sf"/>
</dbReference>
<evidence type="ECO:0000259" key="6">
    <source>
        <dbReference type="Pfam" id="PF07980"/>
    </source>
</evidence>
<keyword evidence="3" id="KW-0732">Signal</keyword>
<evidence type="ECO:0000313" key="8">
    <source>
        <dbReference type="EMBL" id="MBO0951549.1"/>
    </source>
</evidence>
<evidence type="ECO:0000256" key="2">
    <source>
        <dbReference type="ARBA" id="ARBA00006275"/>
    </source>
</evidence>